<accession>A0A512C2X3</accession>
<dbReference type="InterPro" id="IPR054189">
    <property type="entry name" value="DUF6894"/>
</dbReference>
<dbReference type="AlphaFoldDB" id="A0A512C2X3"/>
<gene>
    <name evidence="2" type="ORF">MAE02_62610</name>
</gene>
<comment type="caution">
    <text evidence="2">The sequence shown here is derived from an EMBL/GenBank/DDBJ whole genome shotgun (WGS) entry which is preliminary data.</text>
</comment>
<protein>
    <recommendedName>
        <fullName evidence="1">DUF6894 domain-containing protein</fullName>
    </recommendedName>
</protein>
<evidence type="ECO:0000313" key="3">
    <source>
        <dbReference type="Proteomes" id="UP000321085"/>
    </source>
</evidence>
<organism evidence="2 3">
    <name type="scientific">Microvirga aerophila</name>
    <dbReference type="NCBI Taxonomy" id="670291"/>
    <lineage>
        <taxon>Bacteria</taxon>
        <taxon>Pseudomonadati</taxon>
        <taxon>Pseudomonadota</taxon>
        <taxon>Alphaproteobacteria</taxon>
        <taxon>Hyphomicrobiales</taxon>
        <taxon>Methylobacteriaceae</taxon>
        <taxon>Microvirga</taxon>
    </lineage>
</organism>
<evidence type="ECO:0000259" key="1">
    <source>
        <dbReference type="Pfam" id="PF21834"/>
    </source>
</evidence>
<reference evidence="2 3" key="1">
    <citation type="submission" date="2019-07" db="EMBL/GenBank/DDBJ databases">
        <title>Whole genome shotgun sequence of Microvirga aerophila NBRC 106136.</title>
        <authorList>
            <person name="Hosoyama A."/>
            <person name="Uohara A."/>
            <person name="Ohji S."/>
            <person name="Ichikawa N."/>
        </authorList>
    </citation>
    <scope>NUCLEOTIDE SEQUENCE [LARGE SCALE GENOMIC DNA]</scope>
    <source>
        <strain evidence="2 3">NBRC 106136</strain>
    </source>
</reference>
<name>A0A512C2X3_9HYPH</name>
<feature type="domain" description="DUF6894" evidence="1">
    <location>
        <begin position="3"/>
        <end position="68"/>
    </location>
</feature>
<evidence type="ECO:0000313" key="2">
    <source>
        <dbReference type="EMBL" id="GEO18565.1"/>
    </source>
</evidence>
<dbReference type="Pfam" id="PF21834">
    <property type="entry name" value="DUF6894"/>
    <property type="match status" value="1"/>
</dbReference>
<sequence>MPRYFFHLRLSSRIVARNGVGHDCPDDAAAREFARLGTGLFVLDPFLPSLFEQYCFEVVTEDGTTVSQTMAGSQTGIPKR</sequence>
<proteinExistence type="predicted"/>
<keyword evidence="3" id="KW-1185">Reference proteome</keyword>
<dbReference type="EMBL" id="BJYU01000209">
    <property type="protein sequence ID" value="GEO18565.1"/>
    <property type="molecule type" value="Genomic_DNA"/>
</dbReference>
<dbReference type="Proteomes" id="UP000321085">
    <property type="component" value="Unassembled WGS sequence"/>
</dbReference>